<evidence type="ECO:0000313" key="1">
    <source>
        <dbReference type="EMBL" id="KAF2718186.1"/>
    </source>
</evidence>
<sequence>MNQQLHWTQRIALVRHNLHCASRSRDFTFFKTLQAAGLMEGTNHVATLSASLGDEADSLLAAMDDLNAGLAYIHQDAFQNVYDSLKNCIRSTENDDKEQKACRSRIYVDTAMQKNMADMAIDKMTSSAVTLINQQPIHIQEEAANVWITGITIVADSIEISLRQMDSLEDKCEDFIRLEDSWDSVRSAIAFSIIALKGVFNLMGNSANNDNRTTKANSVTSLPGNWMRKLSTTFSGSSGLVSGTSSRTSSISSQASTAPSFPQYRTPQYYRLSVSNGCPISMPEKPVFFDHHKLSTIPPTPAAEDDEHDPFDTSVPPPVVTDVDHAKLTPVSNDPLAVNPSHWCGVAL</sequence>
<dbReference type="EMBL" id="MU003829">
    <property type="protein sequence ID" value="KAF2718186.1"/>
    <property type="molecule type" value="Genomic_DNA"/>
</dbReference>
<organism evidence="1 2">
    <name type="scientific">Polychaeton citri CBS 116435</name>
    <dbReference type="NCBI Taxonomy" id="1314669"/>
    <lineage>
        <taxon>Eukaryota</taxon>
        <taxon>Fungi</taxon>
        <taxon>Dikarya</taxon>
        <taxon>Ascomycota</taxon>
        <taxon>Pezizomycotina</taxon>
        <taxon>Dothideomycetes</taxon>
        <taxon>Dothideomycetidae</taxon>
        <taxon>Capnodiales</taxon>
        <taxon>Capnodiaceae</taxon>
        <taxon>Polychaeton</taxon>
    </lineage>
</organism>
<protein>
    <submittedName>
        <fullName evidence="1">Uncharacterized protein</fullName>
    </submittedName>
</protein>
<proteinExistence type="predicted"/>
<comment type="caution">
    <text evidence="1">The sequence shown here is derived from an EMBL/GenBank/DDBJ whole genome shotgun (WGS) entry which is preliminary data.</text>
</comment>
<dbReference type="AlphaFoldDB" id="A0A9P4UMB5"/>
<reference evidence="1" key="1">
    <citation type="journal article" date="2020" name="Stud. Mycol.">
        <title>101 Dothideomycetes genomes: a test case for predicting lifestyles and emergence of pathogens.</title>
        <authorList>
            <person name="Haridas S."/>
            <person name="Albert R."/>
            <person name="Binder M."/>
            <person name="Bloem J."/>
            <person name="Labutti K."/>
            <person name="Salamov A."/>
            <person name="Andreopoulos B."/>
            <person name="Baker S."/>
            <person name="Barry K."/>
            <person name="Bills G."/>
            <person name="Bluhm B."/>
            <person name="Cannon C."/>
            <person name="Castanera R."/>
            <person name="Culley D."/>
            <person name="Daum C."/>
            <person name="Ezra D."/>
            <person name="Gonzalez J."/>
            <person name="Henrissat B."/>
            <person name="Kuo A."/>
            <person name="Liang C."/>
            <person name="Lipzen A."/>
            <person name="Lutzoni F."/>
            <person name="Magnuson J."/>
            <person name="Mondo S."/>
            <person name="Nolan M."/>
            <person name="Ohm R."/>
            <person name="Pangilinan J."/>
            <person name="Park H.-J."/>
            <person name="Ramirez L."/>
            <person name="Alfaro M."/>
            <person name="Sun H."/>
            <person name="Tritt A."/>
            <person name="Yoshinaga Y."/>
            <person name="Zwiers L.-H."/>
            <person name="Turgeon B."/>
            <person name="Goodwin S."/>
            <person name="Spatafora J."/>
            <person name="Crous P."/>
            <person name="Grigoriev I."/>
        </authorList>
    </citation>
    <scope>NUCLEOTIDE SEQUENCE</scope>
    <source>
        <strain evidence="1">CBS 116435</strain>
    </source>
</reference>
<evidence type="ECO:0000313" key="2">
    <source>
        <dbReference type="Proteomes" id="UP000799441"/>
    </source>
</evidence>
<dbReference type="Proteomes" id="UP000799441">
    <property type="component" value="Unassembled WGS sequence"/>
</dbReference>
<keyword evidence="2" id="KW-1185">Reference proteome</keyword>
<accession>A0A9P4UMB5</accession>
<name>A0A9P4UMB5_9PEZI</name>
<dbReference type="OrthoDB" id="5342588at2759"/>
<gene>
    <name evidence="1" type="ORF">K431DRAFT_275394</name>
</gene>